<evidence type="ECO:0000313" key="2">
    <source>
        <dbReference type="EMBL" id="UZW73981.1"/>
    </source>
</evidence>
<organism evidence="2 3">
    <name type="scientific">Alkalimarinus sediminis</name>
    <dbReference type="NCBI Taxonomy" id="1632866"/>
    <lineage>
        <taxon>Bacteria</taxon>
        <taxon>Pseudomonadati</taxon>
        <taxon>Pseudomonadota</taxon>
        <taxon>Gammaproteobacteria</taxon>
        <taxon>Alteromonadales</taxon>
        <taxon>Alteromonadaceae</taxon>
        <taxon>Alkalimarinus</taxon>
    </lineage>
</organism>
<protein>
    <submittedName>
        <fullName evidence="2">PilZ domain-containing protein</fullName>
    </submittedName>
</protein>
<keyword evidence="3" id="KW-1185">Reference proteome</keyword>
<dbReference type="KEGG" id="asem:NNL22_13205"/>
<name>A0A9E8HJP8_9ALTE</name>
<accession>A0A9E8HJP8</accession>
<dbReference type="SUPFAM" id="SSF141371">
    <property type="entry name" value="PilZ domain-like"/>
    <property type="match status" value="1"/>
</dbReference>
<dbReference type="GO" id="GO:0035438">
    <property type="term" value="F:cyclic-di-GMP binding"/>
    <property type="evidence" value="ECO:0007669"/>
    <property type="project" value="InterPro"/>
</dbReference>
<evidence type="ECO:0000313" key="3">
    <source>
        <dbReference type="Proteomes" id="UP001164472"/>
    </source>
</evidence>
<dbReference type="EMBL" id="CP101527">
    <property type="protein sequence ID" value="UZW73981.1"/>
    <property type="molecule type" value="Genomic_DNA"/>
</dbReference>
<dbReference type="RefSeq" id="WP_251811442.1">
    <property type="nucleotide sequence ID" value="NZ_CP101527.1"/>
</dbReference>
<reference evidence="2" key="1">
    <citation type="submission" date="2022-07" db="EMBL/GenBank/DDBJ databases">
        <title>Alkalimarinus sp. nov., isolated from gut of a Alitta virens.</title>
        <authorList>
            <person name="Yang A.I."/>
            <person name="Shin N.-R."/>
        </authorList>
    </citation>
    <scope>NUCLEOTIDE SEQUENCE</scope>
    <source>
        <strain evidence="2">FA028</strain>
    </source>
</reference>
<evidence type="ECO:0000259" key="1">
    <source>
        <dbReference type="Pfam" id="PF07238"/>
    </source>
</evidence>
<dbReference type="Proteomes" id="UP001164472">
    <property type="component" value="Chromosome"/>
</dbReference>
<dbReference type="InterPro" id="IPR009875">
    <property type="entry name" value="PilZ_domain"/>
</dbReference>
<proteinExistence type="predicted"/>
<dbReference type="AlphaFoldDB" id="A0A9E8HJP8"/>
<dbReference type="Pfam" id="PF07238">
    <property type="entry name" value="PilZ"/>
    <property type="match status" value="1"/>
</dbReference>
<sequence>MPNTERRTHHRYIAPSLSVLLNTSDDKSNSSSSIQLTMIDFNCLGMAVESHKSFKVGEELQLTISDDYDRSVDVDCFVCNRAKTEGGYRSGLYFMHQGEDIVASRQLLMSMEQQFDEVV</sequence>
<gene>
    <name evidence="2" type="ORF">NNL22_13205</name>
</gene>
<feature type="domain" description="PilZ" evidence="1">
    <location>
        <begin position="5"/>
        <end position="97"/>
    </location>
</feature>